<dbReference type="EMBL" id="BTGD01000006">
    <property type="protein sequence ID" value="GMM55907.1"/>
    <property type="molecule type" value="Genomic_DNA"/>
</dbReference>
<evidence type="ECO:0000313" key="4">
    <source>
        <dbReference type="Proteomes" id="UP001377567"/>
    </source>
</evidence>
<name>A0AAV5RX09_MAUHU</name>
<feature type="domain" description="C-CAP/cofactor C-like" evidence="2">
    <location>
        <begin position="237"/>
        <end position="376"/>
    </location>
</feature>
<dbReference type="GO" id="GO:0007023">
    <property type="term" value="P:post-chaperonin tubulin folding pathway"/>
    <property type="evidence" value="ECO:0007669"/>
    <property type="project" value="InterPro"/>
</dbReference>
<keyword evidence="4" id="KW-1185">Reference proteome</keyword>
<dbReference type="PROSITE" id="PS51329">
    <property type="entry name" value="C_CAP_COFACTOR_C"/>
    <property type="match status" value="1"/>
</dbReference>
<protein>
    <submittedName>
        <fullName evidence="3">GTPase-activating protein</fullName>
    </submittedName>
</protein>
<sequence>MNSAKTHVSDGLHATKDKLEDGLKFAELSSLKEKVMGLKEDMHKITPNLSAHDLKLHNDHIDNLLADINSKLQLKEVGVKAVGIAKQPITRIRSMSSGSGSIDGELASDNQGESHLSEFGERLRNRRKQIQQDLANGANIGDIKGKVSGLREDLRKHAPDLSPYERDLHNKHIDKLMHDVDSKLKLSDTREKVFEFGKAPISKLRSRSSSNAAASFENPIVDGQATFLNQDLVLLDPTKVYKGLQNCTISSSDYNDPPKSGSLTVQFIKDSVISLGGLPFKNGSVFISDASNCVIILHLPNSDKVQVRLHNLYNCKISVFSEDYLVANQTVVIENCKGCIFHQTCESHITIQNFDTATKKNVQDADASANDYKFDEFNTYLGNVQELKKHYVKAYKK</sequence>
<accession>A0AAV5RX09</accession>
<dbReference type="InterPro" id="IPR016098">
    <property type="entry name" value="CAP/MinC_C"/>
</dbReference>
<dbReference type="InterPro" id="IPR027684">
    <property type="entry name" value="TBCC"/>
</dbReference>
<dbReference type="PANTHER" id="PTHR15139">
    <property type="entry name" value="TUBULIN FOLDING COFACTOR C"/>
    <property type="match status" value="1"/>
</dbReference>
<dbReference type="AlphaFoldDB" id="A0AAV5RX09"/>
<dbReference type="GO" id="GO:0005737">
    <property type="term" value="C:cytoplasm"/>
    <property type="evidence" value="ECO:0007669"/>
    <property type="project" value="TreeGrafter"/>
</dbReference>
<evidence type="ECO:0000259" key="2">
    <source>
        <dbReference type="PROSITE" id="PS51329"/>
    </source>
</evidence>
<evidence type="ECO:0000313" key="3">
    <source>
        <dbReference type="EMBL" id="GMM55907.1"/>
    </source>
</evidence>
<feature type="region of interest" description="Disordered" evidence="1">
    <location>
        <begin position="94"/>
        <end position="115"/>
    </location>
</feature>
<dbReference type="Proteomes" id="UP001377567">
    <property type="component" value="Unassembled WGS sequence"/>
</dbReference>
<dbReference type="InterPro" id="IPR017901">
    <property type="entry name" value="C-CAP_CF_C-like"/>
</dbReference>
<dbReference type="Gene3D" id="2.160.20.70">
    <property type="match status" value="1"/>
</dbReference>
<dbReference type="GO" id="GO:0007021">
    <property type="term" value="P:tubulin complex assembly"/>
    <property type="evidence" value="ECO:0007669"/>
    <property type="project" value="TreeGrafter"/>
</dbReference>
<proteinExistence type="predicted"/>
<dbReference type="PANTHER" id="PTHR15139:SF0">
    <property type="entry name" value="TUBULIN-SPECIFIC CHAPERONE C"/>
    <property type="match status" value="1"/>
</dbReference>
<comment type="caution">
    <text evidence="3">The sequence shown here is derived from an EMBL/GenBank/DDBJ whole genome shotgun (WGS) entry which is preliminary data.</text>
</comment>
<organism evidence="3 4">
    <name type="scientific">Maudiozyma humilis</name>
    <name type="common">Sour dough yeast</name>
    <name type="synonym">Kazachstania humilis</name>
    <dbReference type="NCBI Taxonomy" id="51915"/>
    <lineage>
        <taxon>Eukaryota</taxon>
        <taxon>Fungi</taxon>
        <taxon>Dikarya</taxon>
        <taxon>Ascomycota</taxon>
        <taxon>Saccharomycotina</taxon>
        <taxon>Saccharomycetes</taxon>
        <taxon>Saccharomycetales</taxon>
        <taxon>Saccharomycetaceae</taxon>
        <taxon>Maudiozyma</taxon>
    </lineage>
</organism>
<gene>
    <name evidence="3" type="ORF">DAKH74_025230</name>
</gene>
<evidence type="ECO:0000256" key="1">
    <source>
        <dbReference type="SAM" id="MobiDB-lite"/>
    </source>
</evidence>
<reference evidence="3 4" key="1">
    <citation type="journal article" date="2023" name="Elife">
        <title>Identification of key yeast species and microbe-microbe interactions impacting larval growth of Drosophila in the wild.</title>
        <authorList>
            <person name="Mure A."/>
            <person name="Sugiura Y."/>
            <person name="Maeda R."/>
            <person name="Honda K."/>
            <person name="Sakurai N."/>
            <person name="Takahashi Y."/>
            <person name="Watada M."/>
            <person name="Katoh T."/>
            <person name="Gotoh A."/>
            <person name="Gotoh Y."/>
            <person name="Taniguchi I."/>
            <person name="Nakamura K."/>
            <person name="Hayashi T."/>
            <person name="Katayama T."/>
            <person name="Uemura T."/>
            <person name="Hattori Y."/>
        </authorList>
    </citation>
    <scope>NUCLEOTIDE SEQUENCE [LARGE SCALE GENOMIC DNA]</scope>
    <source>
        <strain evidence="3 4">KH-74</strain>
    </source>
</reference>